<dbReference type="AlphaFoldDB" id="A0A7S3HN23"/>
<gene>
    <name evidence="2" type="ORF">SELO1098_LOCUS28028</name>
</gene>
<dbReference type="EMBL" id="HBIC01054575">
    <property type="protein sequence ID" value="CAE0299174.1"/>
    <property type="molecule type" value="Transcribed_RNA"/>
</dbReference>
<feature type="region of interest" description="Disordered" evidence="1">
    <location>
        <begin position="96"/>
        <end position="115"/>
    </location>
</feature>
<feature type="compositionally biased region" description="Basic residues" evidence="1">
    <location>
        <begin position="106"/>
        <end position="115"/>
    </location>
</feature>
<sequence length="115" mass="13087">MKVSKIAVEEDSAGLGAYNHTMIRKICKPALFKYHTGPLIPYLHCCKFGFEMAPPESDAFPLPTNHCAIRDVKVDVLKFDYFVAFDRNDHQMTNYSHRTSKSALRASHRKGLVED</sequence>
<organism evidence="2">
    <name type="scientific">Spumella elongata</name>
    <dbReference type="NCBI Taxonomy" id="89044"/>
    <lineage>
        <taxon>Eukaryota</taxon>
        <taxon>Sar</taxon>
        <taxon>Stramenopiles</taxon>
        <taxon>Ochrophyta</taxon>
        <taxon>Chrysophyceae</taxon>
        <taxon>Chromulinales</taxon>
        <taxon>Chromulinaceae</taxon>
        <taxon>Spumella</taxon>
    </lineage>
</organism>
<evidence type="ECO:0000313" key="2">
    <source>
        <dbReference type="EMBL" id="CAE0299174.1"/>
    </source>
</evidence>
<evidence type="ECO:0000256" key="1">
    <source>
        <dbReference type="SAM" id="MobiDB-lite"/>
    </source>
</evidence>
<name>A0A7S3HN23_9STRA</name>
<proteinExistence type="predicted"/>
<reference evidence="2" key="1">
    <citation type="submission" date="2021-01" db="EMBL/GenBank/DDBJ databases">
        <authorList>
            <person name="Corre E."/>
            <person name="Pelletier E."/>
            <person name="Niang G."/>
            <person name="Scheremetjew M."/>
            <person name="Finn R."/>
            <person name="Kale V."/>
            <person name="Holt S."/>
            <person name="Cochrane G."/>
            <person name="Meng A."/>
            <person name="Brown T."/>
            <person name="Cohen L."/>
        </authorList>
    </citation>
    <scope>NUCLEOTIDE SEQUENCE</scope>
    <source>
        <strain evidence="2">CCAP 955/1</strain>
    </source>
</reference>
<protein>
    <submittedName>
        <fullName evidence="2">Uncharacterized protein</fullName>
    </submittedName>
</protein>
<accession>A0A7S3HN23</accession>